<proteinExistence type="predicted"/>
<reference evidence="1 2" key="1">
    <citation type="submission" date="2016-07" db="EMBL/GenBank/DDBJ databases">
        <title>Complete genome sequence of the Lentzea guizhouensis DHS C013.</title>
        <authorList>
            <person name="Cao C."/>
        </authorList>
    </citation>
    <scope>NUCLEOTIDE SEQUENCE [LARGE SCALE GENOMIC DNA]</scope>
    <source>
        <strain evidence="1 2">DHS C013</strain>
    </source>
</reference>
<keyword evidence="2" id="KW-1185">Reference proteome</keyword>
<protein>
    <submittedName>
        <fullName evidence="1">Uncharacterized protein</fullName>
    </submittedName>
</protein>
<evidence type="ECO:0000313" key="1">
    <source>
        <dbReference type="EMBL" id="ANZ36479.1"/>
    </source>
</evidence>
<dbReference type="KEGG" id="led:BBK82_10775"/>
<dbReference type="Proteomes" id="UP000093053">
    <property type="component" value="Chromosome"/>
</dbReference>
<name>A0A1B2HFI1_9PSEU</name>
<organism evidence="1 2">
    <name type="scientific">Lentzea guizhouensis</name>
    <dbReference type="NCBI Taxonomy" id="1586287"/>
    <lineage>
        <taxon>Bacteria</taxon>
        <taxon>Bacillati</taxon>
        <taxon>Actinomycetota</taxon>
        <taxon>Actinomycetes</taxon>
        <taxon>Pseudonocardiales</taxon>
        <taxon>Pseudonocardiaceae</taxon>
        <taxon>Lentzea</taxon>
    </lineage>
</organism>
<dbReference type="RefSeq" id="WP_065914882.1">
    <property type="nucleotide sequence ID" value="NZ_CP016793.1"/>
</dbReference>
<dbReference type="EMBL" id="CP016793">
    <property type="protein sequence ID" value="ANZ36479.1"/>
    <property type="molecule type" value="Genomic_DNA"/>
</dbReference>
<dbReference type="STRING" id="1586287.BBK82_10775"/>
<dbReference type="OrthoDB" id="3687018at2"/>
<accession>A0A1B2HFI1</accession>
<sequence>MTPLGSLWIGPLGRLREVRDAATDLDRSISLGVQEFAALSGGITTTRLAAPPRRLALSWTAMAPAEAGWVEALARGVFGPGPLAVIDPAARNLLDGGQSQGYGPRAAYLMSGWGTLNERADRVITVTDPRDNDGVLLLHPHWFGWPVVPGLPVHMATGLPDVRCAFTFYTADQGFVGEAGPSSLLTAVPPAGAVFVLPRLILRAWTGTKPIGPALLRMGDPVTADEVGTLGDGCPAMTVTGYTDKARPPHRDLSLTLVEVRRTPR</sequence>
<dbReference type="AlphaFoldDB" id="A0A1B2HFI1"/>
<evidence type="ECO:0000313" key="2">
    <source>
        <dbReference type="Proteomes" id="UP000093053"/>
    </source>
</evidence>
<gene>
    <name evidence="1" type="ORF">BBK82_10775</name>
</gene>